<evidence type="ECO:0000313" key="2">
    <source>
        <dbReference type="EMBL" id="QQC43804.1"/>
    </source>
</evidence>
<dbReference type="Proteomes" id="UP000595220">
    <property type="component" value="Chromosome"/>
</dbReference>
<reference evidence="2 3" key="1">
    <citation type="submission" date="2020-12" db="EMBL/GenBank/DDBJ databases">
        <title>FDA dAtabase for Regulatory Grade micrObial Sequences (FDA-ARGOS): Supporting development and validation of Infectious Disease Dx tests.</title>
        <authorList>
            <person name="Sproer C."/>
            <person name="Gronow S."/>
            <person name="Severitt S."/>
            <person name="Schroder I."/>
            <person name="Tallon L."/>
            <person name="Sadzewicz L."/>
            <person name="Zhao X."/>
            <person name="Boylan J."/>
            <person name="Ott S."/>
            <person name="Bowen H."/>
            <person name="Vavikolanu K."/>
            <person name="Mehta A."/>
            <person name="Aluvathingal J."/>
            <person name="Nadendla S."/>
            <person name="Lowell S."/>
            <person name="Myers T."/>
            <person name="Yan Y."/>
            <person name="Sichtig H."/>
        </authorList>
    </citation>
    <scope>NUCLEOTIDE SEQUENCE [LARGE SCALE GENOMIC DNA]</scope>
    <source>
        <strain evidence="2 3">FDAARGOS_985</strain>
    </source>
</reference>
<dbReference type="EMBL" id="CP066065">
    <property type="protein sequence ID" value="QQC43804.1"/>
    <property type="molecule type" value="Genomic_DNA"/>
</dbReference>
<dbReference type="InterPro" id="IPR056727">
    <property type="entry name" value="DUF7825"/>
</dbReference>
<dbReference type="Pfam" id="PF25149">
    <property type="entry name" value="DUF7825"/>
    <property type="match status" value="1"/>
</dbReference>
<dbReference type="RefSeq" id="WP_074633033.1">
    <property type="nucleotide sequence ID" value="NZ_CP066065.1"/>
</dbReference>
<evidence type="ECO:0000313" key="3">
    <source>
        <dbReference type="Proteomes" id="UP000595220"/>
    </source>
</evidence>
<proteinExistence type="predicted"/>
<organism evidence="2 3">
    <name type="scientific">Schaalia meyeri</name>
    <dbReference type="NCBI Taxonomy" id="52773"/>
    <lineage>
        <taxon>Bacteria</taxon>
        <taxon>Bacillati</taxon>
        <taxon>Actinomycetota</taxon>
        <taxon>Actinomycetes</taxon>
        <taxon>Actinomycetales</taxon>
        <taxon>Actinomycetaceae</taxon>
        <taxon>Schaalia</taxon>
    </lineage>
</organism>
<feature type="domain" description="DUF7825" evidence="1">
    <location>
        <begin position="701"/>
        <end position="789"/>
    </location>
</feature>
<sequence length="868" mass="93171">MSTDMSRSARRAALKRLVAAGETSIDAYEEVIRGALEAERRSLAKAASYENFFGPGEQLRDREIPEEAVRCYFFLCAALAAPAALEINDSYTARWAGRGPGSPREGREAQELLSAYARGAAGRSDEWLEEVAGLSGGRGFWLVHRALLAERGRYATTAASLEFFVRDIVPAPVLSSEETRRFFEGEPTFLEHEFWQLFHVEGALPGSPLIVWVAGEDPANPGGSGARLSSQDLIHYMGVHFPRLRPRILRECLAAQARDFSAYYARAFSLAWELLEPTRAECLALAPELIALLGAAPSPTVTLAQKALTGLVDALTEEQADALVRASGAVLTRTEKKLLRAHLRLLAALVKAHLSCAGAVSEVVADADFPLDLRERAAALAVAPAGSDSADQAGAAPGASAQGSALGEGAQASWTFPDAPATDLARIERNTEVPADNDAAVAALHALYQDPDAGAALPAIMTRLDGQGLELAEADKALLLRYWRSARSWSGSDQLAYIASRLLRGEVTDAPDTPRFRGYHRKGNEYENHRGPVQLLHEQLRRVFRDKPYDKPPGQDMYRFDPVLTAPLEPMRPRWERQVIRVRDNRPFAVVPGDYDKTDNLHETWVVAGQEPPTGTDSLADALANVASVPPEFPGRLMEAGDYRSTSIVYAWAAWALQHNPDVLAAHSMPVLQGAYHKFPQVITAFDVIVRALADGWRAPGPPTYSALAWASVAAQASYRASAAEALARLIDSGRFDADAMADQLGYLVSRGWFGPSRLTQTLTDCASISALSGYRVAQVIAALLPSLAGVRGANGMVEALVALAGDYGMGVGVPDALRPRMKGASALAKALRALDALPHSPTRLAREAAEALSAFPSSPAGGGGPTT</sequence>
<evidence type="ECO:0000259" key="1">
    <source>
        <dbReference type="Pfam" id="PF25149"/>
    </source>
</evidence>
<gene>
    <name evidence="2" type="ORF">I6H42_08575</name>
</gene>
<protein>
    <recommendedName>
        <fullName evidence="1">DUF7825 domain-containing protein</fullName>
    </recommendedName>
</protein>
<accession>A0AAP9Y7E9</accession>
<name>A0AAP9Y7E9_9ACTO</name>
<dbReference type="AlphaFoldDB" id="A0AAP9Y7E9"/>
<keyword evidence="3" id="KW-1185">Reference proteome</keyword>